<feature type="binding site" evidence="10">
    <location>
        <position position="509"/>
    </location>
    <ligand>
        <name>Ca(2+)</name>
        <dbReference type="ChEBI" id="CHEBI:29108"/>
    </ligand>
</feature>
<evidence type="ECO:0000256" key="1">
    <source>
        <dbReference type="ARBA" id="ARBA00001913"/>
    </source>
</evidence>
<keyword evidence="13" id="KW-1133">Transmembrane helix</keyword>
<evidence type="ECO:0000313" key="15">
    <source>
        <dbReference type="Proteomes" id="UP001497525"/>
    </source>
</evidence>
<dbReference type="Pfam" id="PF01532">
    <property type="entry name" value="Glyco_hydro_47"/>
    <property type="match status" value="1"/>
</dbReference>
<dbReference type="InterPro" id="IPR012341">
    <property type="entry name" value="6hp_glycosidase-like_sf"/>
</dbReference>
<keyword evidence="6 10" id="KW-0106">Calcium</keyword>
<dbReference type="AlphaFoldDB" id="A0AAV2SYH9"/>
<protein>
    <recommendedName>
        <fullName evidence="12">alpha-1,2-Mannosidase</fullName>
        <ecNumber evidence="12">3.2.1.-</ecNumber>
    </recommendedName>
</protein>
<keyword evidence="5 12" id="KW-0378">Hydrolase</keyword>
<organism evidence="14 15">
    <name type="scientific">Calicophoron daubneyi</name>
    <name type="common">Rumen fluke</name>
    <name type="synonym">Paramphistomum daubneyi</name>
    <dbReference type="NCBI Taxonomy" id="300641"/>
    <lineage>
        <taxon>Eukaryota</taxon>
        <taxon>Metazoa</taxon>
        <taxon>Spiralia</taxon>
        <taxon>Lophotrochozoa</taxon>
        <taxon>Platyhelminthes</taxon>
        <taxon>Trematoda</taxon>
        <taxon>Digenea</taxon>
        <taxon>Plagiorchiida</taxon>
        <taxon>Pronocephalata</taxon>
        <taxon>Paramphistomoidea</taxon>
        <taxon>Paramphistomidae</taxon>
        <taxon>Calicophoron</taxon>
    </lineage>
</organism>
<sequence length="531" mass="60308">MREELLGSLSWLCRRAMCLWKRKTGLTPAFMLLLVVFPLGILVWVVVTSRPRDRGQTINTVPIHDSYLKLASEVREATLHSWKAYKEHAWGMDELRPLSQTGTLWMGTALTMIESLDTLWIMDLRGEFTAARNWISKSLNFDLDNDHVSLFEITIRVLGGLLSAYTLSKDKLFLEKAENLGPRLLSAFDPQSVLPRSEINLRRHSSKSTAWPVLQSLSEVSSIQLELNQLTVLIGNMTYALEGSKILKHLHAIGKTHGLLNTLLFTRSGQPEHSSVVSLGAHGDSFYEYLLKVWVQNKKAAEFLRQDYIAAIQSIKDLLVGYSKPSGYLFVGELQSSGRMYSKMDHLTCFLPGTLAYGTYHGMPEFHLRFAKDLTRTCYEMYNQMPTHLSPDFVIFSRAPDSLADMQTQAKGRFNALRPELFESLFYMYAVTRDPVYQKWGANIFRAFQQHARLPSGGYATIVDVTNTHSGHSDEMNSFWIAETLKYAYLLFNETAASLFPFDQWIFNTEGHPLPILTTTNPLIMTAYGKS</sequence>
<evidence type="ECO:0000256" key="11">
    <source>
        <dbReference type="PIRSR" id="PIRSR601382-3"/>
    </source>
</evidence>
<evidence type="ECO:0000256" key="2">
    <source>
        <dbReference type="ARBA" id="ARBA00004922"/>
    </source>
</evidence>
<gene>
    <name evidence="14" type="ORF">CDAUBV1_LOCUS1658</name>
</gene>
<feature type="transmembrane region" description="Helical" evidence="13">
    <location>
        <begin position="28"/>
        <end position="47"/>
    </location>
</feature>
<proteinExistence type="inferred from homology"/>
<dbReference type="SUPFAM" id="SSF48225">
    <property type="entry name" value="Seven-hairpin glycosidases"/>
    <property type="match status" value="1"/>
</dbReference>
<evidence type="ECO:0000256" key="7">
    <source>
        <dbReference type="ARBA" id="ARBA00023157"/>
    </source>
</evidence>
<dbReference type="PRINTS" id="PR00747">
    <property type="entry name" value="GLYHDRLASE47"/>
</dbReference>
<keyword evidence="13" id="KW-0812">Transmembrane</keyword>
<accession>A0AAV2SYH9</accession>
<dbReference type="GO" id="GO:0005783">
    <property type="term" value="C:endoplasmic reticulum"/>
    <property type="evidence" value="ECO:0007669"/>
    <property type="project" value="TreeGrafter"/>
</dbReference>
<evidence type="ECO:0000256" key="10">
    <source>
        <dbReference type="PIRSR" id="PIRSR601382-2"/>
    </source>
</evidence>
<evidence type="ECO:0000256" key="12">
    <source>
        <dbReference type="RuleBase" id="RU361193"/>
    </source>
</evidence>
<keyword evidence="7 11" id="KW-1015">Disulfide bond</keyword>
<comment type="pathway">
    <text evidence="2">Protein modification; protein glycosylation.</text>
</comment>
<evidence type="ECO:0000256" key="8">
    <source>
        <dbReference type="ARBA" id="ARBA00047669"/>
    </source>
</evidence>
<dbReference type="InterPro" id="IPR036026">
    <property type="entry name" value="Seven-hairpin_glycosidases"/>
</dbReference>
<dbReference type="EMBL" id="CAXLJL010000058">
    <property type="protein sequence ID" value="CAL5130237.1"/>
    <property type="molecule type" value="Genomic_DNA"/>
</dbReference>
<dbReference type="InterPro" id="IPR001382">
    <property type="entry name" value="Glyco_hydro_47"/>
</dbReference>
<dbReference type="InterPro" id="IPR050749">
    <property type="entry name" value="Glycosyl_Hydrolase_47"/>
</dbReference>
<evidence type="ECO:0000256" key="6">
    <source>
        <dbReference type="ARBA" id="ARBA00022837"/>
    </source>
</evidence>
<keyword evidence="13" id="KW-0472">Membrane</keyword>
<dbReference type="GO" id="GO:0016020">
    <property type="term" value="C:membrane"/>
    <property type="evidence" value="ECO:0007669"/>
    <property type="project" value="InterPro"/>
</dbReference>
<dbReference type="PANTHER" id="PTHR11742">
    <property type="entry name" value="MANNOSYL-OLIGOSACCHARIDE ALPHA-1,2-MANNOSIDASE-RELATED"/>
    <property type="match status" value="1"/>
</dbReference>
<dbReference type="EMBL" id="CAXLJL010000058">
    <property type="protein sequence ID" value="CAL5130238.1"/>
    <property type="molecule type" value="Genomic_DNA"/>
</dbReference>
<comment type="catalytic activity">
    <reaction evidence="9">
        <text>N(4)-(alpha-D-Man-(1-&gt;2)-alpha-D-Man-(1-&gt;2)-alpha-D-Man-(1-&gt;3)-[alpha-D-Man-(1-&gt;2)-alpha-D-Man-(1-&gt;3)-[alpha-D-Man-(1-&gt;2)-alpha-D-Man-(1-&gt;6)]-alpha-D-Man-(1-&gt;6)]-beta-D-Man-(1-&gt;4)-beta-D-GlcNAc-(1-&gt;4)-beta-D-GlcNAc)-L-asparaginyl-[protein] (N-glucan mannose isomer 9A1,2,3B1,2,3) + 4 H2O = N(4)-(alpha-D-Man-(1-&gt;3)-[alpha-D-Man-(1-&gt;3)-[alpha-D-Man-(1-&gt;6)]-alpha-D-Man-(1-&gt;6)]-beta-D-Man-(1-&gt;4)-beta-D-GlcNAc-(1-&gt;4)-beta-D-GlcNAc)-L-asparaginyl-[protein] (N-glucan mannose isomer 5A1,2) + 4 beta-D-mannose</text>
        <dbReference type="Rhea" id="RHEA:56008"/>
        <dbReference type="Rhea" id="RHEA-COMP:14356"/>
        <dbReference type="Rhea" id="RHEA-COMP:14367"/>
        <dbReference type="ChEBI" id="CHEBI:15377"/>
        <dbReference type="ChEBI" id="CHEBI:28563"/>
        <dbReference type="ChEBI" id="CHEBI:59087"/>
        <dbReference type="ChEBI" id="CHEBI:139493"/>
        <dbReference type="EC" id="3.2.1.113"/>
    </reaction>
</comment>
<dbReference type="Gene3D" id="1.50.10.10">
    <property type="match status" value="1"/>
</dbReference>
<comment type="cofactor">
    <cofactor evidence="1 10">
        <name>Ca(2+)</name>
        <dbReference type="ChEBI" id="CHEBI:29108"/>
    </cofactor>
</comment>
<reference evidence="14" key="1">
    <citation type="submission" date="2024-06" db="EMBL/GenBank/DDBJ databases">
        <authorList>
            <person name="Liu X."/>
            <person name="Lenzi L."/>
            <person name="Haldenby T S."/>
            <person name="Uol C."/>
        </authorList>
    </citation>
    <scope>NUCLEOTIDE SEQUENCE</scope>
</reference>
<dbReference type="GO" id="GO:0004571">
    <property type="term" value="F:mannosyl-oligosaccharide 1,2-alpha-mannosidase activity"/>
    <property type="evidence" value="ECO:0007669"/>
    <property type="project" value="UniProtKB-EC"/>
</dbReference>
<evidence type="ECO:0000256" key="4">
    <source>
        <dbReference type="ARBA" id="ARBA00022723"/>
    </source>
</evidence>
<evidence type="ECO:0000256" key="5">
    <source>
        <dbReference type="ARBA" id="ARBA00022801"/>
    </source>
</evidence>
<dbReference type="EC" id="3.2.1.-" evidence="12"/>
<dbReference type="PANTHER" id="PTHR11742:SF55">
    <property type="entry name" value="ENDOPLASMIC RETICULUM MANNOSYL-OLIGOSACCHARIDE 1,2-ALPHA-MANNOSIDASE"/>
    <property type="match status" value="1"/>
</dbReference>
<dbReference type="GO" id="GO:0005509">
    <property type="term" value="F:calcium ion binding"/>
    <property type="evidence" value="ECO:0007669"/>
    <property type="project" value="InterPro"/>
</dbReference>
<comment type="similarity">
    <text evidence="3 12">Belongs to the glycosyl hydrolase 47 family.</text>
</comment>
<evidence type="ECO:0000256" key="3">
    <source>
        <dbReference type="ARBA" id="ARBA00007658"/>
    </source>
</evidence>
<evidence type="ECO:0000313" key="14">
    <source>
        <dbReference type="EMBL" id="CAL5130238.1"/>
    </source>
</evidence>
<dbReference type="Proteomes" id="UP001497525">
    <property type="component" value="Unassembled WGS sequence"/>
</dbReference>
<comment type="catalytic activity">
    <reaction evidence="8">
        <text>N(4)-(alpha-D-Man-(1-&gt;2)-alpha-D-Man-(1-&gt;2)-alpha-D-Man-(1-&gt;3)-[alpha-D-Man-(1-&gt;3)-[alpha-D-Man-(1-&gt;2)-alpha-D-Man-(1-&gt;6)]-alpha-D-Man-(1-&gt;6)]-beta-D-Man-(1-&gt;4)-beta-D-GlcNAc-(1-&gt;4)-beta-D-GlcNAc)-L-asparaginyl-[protein] (N-glucan mannose isomer 8A1,2,3B1,3) + 3 H2O = N(4)-(alpha-D-Man-(1-&gt;3)-[alpha-D-Man-(1-&gt;3)-[alpha-D-Man-(1-&gt;6)]-alpha-D-Man-(1-&gt;6)]-beta-D-Man-(1-&gt;4)-beta-D-GlcNAc-(1-&gt;4)-beta-D-GlcNAc)-L-asparaginyl-[protein] (N-glucan mannose isomer 5A1,2) + 3 beta-D-mannose</text>
        <dbReference type="Rhea" id="RHEA:56028"/>
        <dbReference type="Rhea" id="RHEA-COMP:14358"/>
        <dbReference type="Rhea" id="RHEA-COMP:14367"/>
        <dbReference type="ChEBI" id="CHEBI:15377"/>
        <dbReference type="ChEBI" id="CHEBI:28563"/>
        <dbReference type="ChEBI" id="CHEBI:59087"/>
        <dbReference type="ChEBI" id="CHEBI:60628"/>
        <dbReference type="EC" id="3.2.1.113"/>
    </reaction>
</comment>
<evidence type="ECO:0000256" key="13">
    <source>
        <dbReference type="SAM" id="Phobius"/>
    </source>
</evidence>
<comment type="caution">
    <text evidence="14">The sequence shown here is derived from an EMBL/GenBank/DDBJ whole genome shotgun (WGS) entry which is preliminary data.</text>
</comment>
<feature type="disulfide bond" evidence="11">
    <location>
        <begin position="349"/>
        <end position="378"/>
    </location>
</feature>
<dbReference type="GO" id="GO:0005975">
    <property type="term" value="P:carbohydrate metabolic process"/>
    <property type="evidence" value="ECO:0007669"/>
    <property type="project" value="InterPro"/>
</dbReference>
<keyword evidence="4 10" id="KW-0479">Metal-binding</keyword>
<keyword evidence="12" id="KW-0326">Glycosidase</keyword>
<name>A0AAV2SYH9_CALDB</name>
<evidence type="ECO:0000256" key="9">
    <source>
        <dbReference type="ARBA" id="ARBA00048605"/>
    </source>
</evidence>